<organism evidence="3 4">
    <name type="scientific">Cellvibrio fibrivorans</name>
    <dbReference type="NCBI Taxonomy" id="126350"/>
    <lineage>
        <taxon>Bacteria</taxon>
        <taxon>Pseudomonadati</taxon>
        <taxon>Pseudomonadota</taxon>
        <taxon>Gammaproteobacteria</taxon>
        <taxon>Cellvibrionales</taxon>
        <taxon>Cellvibrionaceae</taxon>
        <taxon>Cellvibrio</taxon>
    </lineage>
</organism>
<evidence type="ECO:0000259" key="1">
    <source>
        <dbReference type="Pfam" id="PF08721"/>
    </source>
</evidence>
<gene>
    <name evidence="3" type="ORF">J2X05_000584</name>
</gene>
<proteinExistence type="predicted"/>
<accession>A0ABU1UTS8</accession>
<dbReference type="Pfam" id="PF08722">
    <property type="entry name" value="Tn7_TnsA-like_N"/>
    <property type="match status" value="1"/>
</dbReference>
<evidence type="ECO:0000313" key="3">
    <source>
        <dbReference type="EMBL" id="MDR7088581.1"/>
    </source>
</evidence>
<keyword evidence="4" id="KW-1185">Reference proteome</keyword>
<dbReference type="InterPro" id="IPR014832">
    <property type="entry name" value="TnsA_C"/>
</dbReference>
<dbReference type="RefSeq" id="WP_310068400.1">
    <property type="nucleotide sequence ID" value="NZ_JAVDVX010000001.1"/>
</dbReference>
<protein>
    <recommendedName>
        <fullName evidence="5">Heteromeric transposase endonuclease subunit TnsA</fullName>
    </recommendedName>
</protein>
<evidence type="ECO:0008006" key="5">
    <source>
        <dbReference type="Google" id="ProtNLM"/>
    </source>
</evidence>
<dbReference type="EMBL" id="JAVDVX010000001">
    <property type="protein sequence ID" value="MDR7088581.1"/>
    <property type="molecule type" value="Genomic_DNA"/>
</dbReference>
<sequence>MSANSCDPIYPRQMRKIKPTRRSVSGIYSFRGELSIPYESTLERDFLIKMEFSLSVLSVVPQPIEVPFELEGGKYVYTPDFFVSYRQIESALLDYSRPILVEVKPSEEWRKNWRAWSTKWKAALRIARSQGWEFHIYDESRIRDKALENIRFLDPYKRMQFDPEETQWILANLAAMGSAPVHFLLARHFMGEYRAAGIAHVWHLLATRQIDCDINLPLNERTELWVPQ</sequence>
<feature type="domain" description="TnsA endonuclease N-terminal" evidence="2">
    <location>
        <begin position="55"/>
        <end position="139"/>
    </location>
</feature>
<feature type="domain" description="TnsA endonuclease C-terminal" evidence="1">
    <location>
        <begin position="142"/>
        <end position="214"/>
    </location>
</feature>
<evidence type="ECO:0000259" key="2">
    <source>
        <dbReference type="Pfam" id="PF08722"/>
    </source>
</evidence>
<comment type="caution">
    <text evidence="3">The sequence shown here is derived from an EMBL/GenBank/DDBJ whole genome shotgun (WGS) entry which is preliminary data.</text>
</comment>
<evidence type="ECO:0000313" key="4">
    <source>
        <dbReference type="Proteomes" id="UP001253595"/>
    </source>
</evidence>
<dbReference type="InterPro" id="IPR014833">
    <property type="entry name" value="TnsA_N"/>
</dbReference>
<reference evidence="3 4" key="1">
    <citation type="submission" date="2023-07" db="EMBL/GenBank/DDBJ databases">
        <title>Sorghum-associated microbial communities from plants grown in Nebraska, USA.</title>
        <authorList>
            <person name="Schachtman D."/>
        </authorList>
    </citation>
    <scope>NUCLEOTIDE SEQUENCE [LARGE SCALE GENOMIC DNA]</scope>
    <source>
        <strain evidence="3 4">BE190</strain>
    </source>
</reference>
<dbReference type="Pfam" id="PF08721">
    <property type="entry name" value="Tn7_Tnp_TnsA_C"/>
    <property type="match status" value="1"/>
</dbReference>
<dbReference type="Proteomes" id="UP001253595">
    <property type="component" value="Unassembled WGS sequence"/>
</dbReference>
<name>A0ABU1UTS8_9GAMM</name>